<dbReference type="Proteomes" id="UP000314294">
    <property type="component" value="Unassembled WGS sequence"/>
</dbReference>
<protein>
    <submittedName>
        <fullName evidence="1">Uncharacterized protein</fullName>
    </submittedName>
</protein>
<evidence type="ECO:0000313" key="1">
    <source>
        <dbReference type="EMBL" id="TNN88016.1"/>
    </source>
</evidence>
<keyword evidence="2" id="KW-1185">Reference proteome</keyword>
<name>A0A4Z2JCR9_9TELE</name>
<evidence type="ECO:0000313" key="2">
    <source>
        <dbReference type="Proteomes" id="UP000314294"/>
    </source>
</evidence>
<accession>A0A4Z2JCR9</accession>
<reference evidence="1 2" key="1">
    <citation type="submission" date="2019-03" db="EMBL/GenBank/DDBJ databases">
        <title>First draft genome of Liparis tanakae, snailfish: a comprehensive survey of snailfish specific genes.</title>
        <authorList>
            <person name="Kim W."/>
            <person name="Song I."/>
            <person name="Jeong J.-H."/>
            <person name="Kim D."/>
            <person name="Kim S."/>
            <person name="Ryu S."/>
            <person name="Song J.Y."/>
            <person name="Lee S.K."/>
        </authorList>
    </citation>
    <scope>NUCLEOTIDE SEQUENCE [LARGE SCALE GENOMIC DNA]</scope>
    <source>
        <tissue evidence="1">Muscle</tissue>
    </source>
</reference>
<dbReference type="AlphaFoldDB" id="A0A4Z2JCR9"/>
<organism evidence="1 2">
    <name type="scientific">Liparis tanakae</name>
    <name type="common">Tanaka's snailfish</name>
    <dbReference type="NCBI Taxonomy" id="230148"/>
    <lineage>
        <taxon>Eukaryota</taxon>
        <taxon>Metazoa</taxon>
        <taxon>Chordata</taxon>
        <taxon>Craniata</taxon>
        <taxon>Vertebrata</taxon>
        <taxon>Euteleostomi</taxon>
        <taxon>Actinopterygii</taxon>
        <taxon>Neopterygii</taxon>
        <taxon>Teleostei</taxon>
        <taxon>Neoteleostei</taxon>
        <taxon>Acanthomorphata</taxon>
        <taxon>Eupercaria</taxon>
        <taxon>Perciformes</taxon>
        <taxon>Cottioidei</taxon>
        <taxon>Cottales</taxon>
        <taxon>Liparidae</taxon>
        <taxon>Liparis</taxon>
    </lineage>
</organism>
<sequence length="59" mass="6595">MLSASPKPKSIAHFWPGELVRHDGTGGIGFHLKMIGGRRRRRGNARVKLMGFMIPPKNK</sequence>
<gene>
    <name evidence="1" type="ORF">EYF80_001597</name>
</gene>
<comment type="caution">
    <text evidence="1">The sequence shown here is derived from an EMBL/GenBank/DDBJ whole genome shotgun (WGS) entry which is preliminary data.</text>
</comment>
<proteinExistence type="predicted"/>
<dbReference type="EMBL" id="SRLO01000007">
    <property type="protein sequence ID" value="TNN88016.1"/>
    <property type="molecule type" value="Genomic_DNA"/>
</dbReference>